<accession>A0A9Y3QZZ1</accession>
<evidence type="ECO:0000313" key="2">
    <source>
        <dbReference type="Proteomes" id="UP000695023"/>
    </source>
</evidence>
<protein>
    <submittedName>
        <fullName evidence="3">Uncharacterized protein LOC102209246 isoform X2</fullName>
    </submittedName>
</protein>
<evidence type="ECO:0000313" key="3">
    <source>
        <dbReference type="RefSeq" id="XP_005730323.1"/>
    </source>
</evidence>
<evidence type="ECO:0000256" key="1">
    <source>
        <dbReference type="SAM" id="Phobius"/>
    </source>
</evidence>
<dbReference type="GeneID" id="102209246"/>
<organism evidence="2 3">
    <name type="scientific">Pundamilia nyererei</name>
    <dbReference type="NCBI Taxonomy" id="303518"/>
    <lineage>
        <taxon>Eukaryota</taxon>
        <taxon>Metazoa</taxon>
        <taxon>Chordata</taxon>
        <taxon>Craniata</taxon>
        <taxon>Vertebrata</taxon>
        <taxon>Euteleostomi</taxon>
        <taxon>Actinopterygii</taxon>
        <taxon>Neopterygii</taxon>
        <taxon>Teleostei</taxon>
        <taxon>Neoteleostei</taxon>
        <taxon>Acanthomorphata</taxon>
        <taxon>Ovalentaria</taxon>
        <taxon>Cichlomorphae</taxon>
        <taxon>Cichliformes</taxon>
        <taxon>Cichlidae</taxon>
        <taxon>African cichlids</taxon>
        <taxon>Pseudocrenilabrinae</taxon>
        <taxon>Haplochromini</taxon>
        <taxon>Pundamilia</taxon>
    </lineage>
</organism>
<keyword evidence="1" id="KW-0472">Membrane</keyword>
<keyword evidence="1" id="KW-0812">Transmembrane</keyword>
<feature type="transmembrane region" description="Helical" evidence="1">
    <location>
        <begin position="148"/>
        <end position="172"/>
    </location>
</feature>
<sequence>MGENTITKPLGLVFIITAHMVFNDPSHAQVIGIFGSNITLQFTFNVSINVNSQIGIYITGEKKIDDFKSWKGSFVICPQNNSVFYHIINLTLNHTNTYWASLFGGNLRKSNEVKLTVEERNISCTAPPPSTKPTVFNESSNSLSINKIIIIFAVLPVVLLATVLPWLICSLVRPKDKQQQQQERPQSSTPTVQESVASLSSVSAPSVIYSVLDFPKRPPTIVEINPRDTEYAAVSYLTEKRHM</sequence>
<reference evidence="3" key="1">
    <citation type="submission" date="2025-08" db="UniProtKB">
        <authorList>
            <consortium name="RefSeq"/>
        </authorList>
    </citation>
    <scope>IDENTIFICATION</scope>
</reference>
<keyword evidence="1" id="KW-1133">Transmembrane helix</keyword>
<dbReference type="AlphaFoldDB" id="A0A9Y3QZZ1"/>
<gene>
    <name evidence="3" type="primary">LOC102209246</name>
</gene>
<keyword evidence="2" id="KW-1185">Reference proteome</keyword>
<proteinExistence type="predicted"/>
<dbReference type="RefSeq" id="XP_005730323.1">
    <property type="nucleotide sequence ID" value="XM_005730266.1"/>
</dbReference>
<name>A0A9Y3QZZ1_9CICH</name>
<dbReference type="Proteomes" id="UP000695023">
    <property type="component" value="Unplaced"/>
</dbReference>